<keyword evidence="3" id="KW-1185">Reference proteome</keyword>
<dbReference type="EMBL" id="JACMSC010000003">
    <property type="protein sequence ID" value="KAG6529178.1"/>
    <property type="molecule type" value="Genomic_DNA"/>
</dbReference>
<accession>A0A8J5HQZ3</accession>
<comment type="caution">
    <text evidence="2">The sequence shown here is derived from an EMBL/GenBank/DDBJ whole genome shotgun (WGS) entry which is preliminary data.</text>
</comment>
<sequence length="69" mass="7818">MPLQLFLAAAFAAVPLTLYLPPVRNLTSFVEVAETLVQEGAGFTLQWYRTFRRGARRIMLLDTYTLALN</sequence>
<evidence type="ECO:0000313" key="3">
    <source>
        <dbReference type="Proteomes" id="UP000734854"/>
    </source>
</evidence>
<name>A0A8J5HQZ3_ZINOF</name>
<proteinExistence type="predicted"/>
<dbReference type="PANTHER" id="PTHR36616:SF4">
    <property type="entry name" value="OS03G0174800 PROTEIN"/>
    <property type="match status" value="1"/>
</dbReference>
<feature type="chain" id="PRO_5035200525" evidence="1">
    <location>
        <begin position="20"/>
        <end position="69"/>
    </location>
</feature>
<keyword evidence="1" id="KW-0732">Signal</keyword>
<reference evidence="2 3" key="1">
    <citation type="submission" date="2020-08" db="EMBL/GenBank/DDBJ databases">
        <title>Plant Genome Project.</title>
        <authorList>
            <person name="Zhang R.-G."/>
        </authorList>
    </citation>
    <scope>NUCLEOTIDE SEQUENCE [LARGE SCALE GENOMIC DNA]</scope>
    <source>
        <tissue evidence="2">Rhizome</tissue>
    </source>
</reference>
<organism evidence="2 3">
    <name type="scientific">Zingiber officinale</name>
    <name type="common">Ginger</name>
    <name type="synonym">Amomum zingiber</name>
    <dbReference type="NCBI Taxonomy" id="94328"/>
    <lineage>
        <taxon>Eukaryota</taxon>
        <taxon>Viridiplantae</taxon>
        <taxon>Streptophyta</taxon>
        <taxon>Embryophyta</taxon>
        <taxon>Tracheophyta</taxon>
        <taxon>Spermatophyta</taxon>
        <taxon>Magnoliopsida</taxon>
        <taxon>Liliopsida</taxon>
        <taxon>Zingiberales</taxon>
        <taxon>Zingiberaceae</taxon>
        <taxon>Zingiber</taxon>
    </lineage>
</organism>
<evidence type="ECO:0000256" key="1">
    <source>
        <dbReference type="SAM" id="SignalP"/>
    </source>
</evidence>
<evidence type="ECO:0000313" key="2">
    <source>
        <dbReference type="EMBL" id="KAG6529178.1"/>
    </source>
</evidence>
<dbReference type="Proteomes" id="UP000734854">
    <property type="component" value="Unassembled WGS sequence"/>
</dbReference>
<protein>
    <submittedName>
        <fullName evidence="2">Uncharacterized protein</fullName>
    </submittedName>
</protein>
<dbReference type="AlphaFoldDB" id="A0A8J5HQZ3"/>
<feature type="signal peptide" evidence="1">
    <location>
        <begin position="1"/>
        <end position="19"/>
    </location>
</feature>
<gene>
    <name evidence="2" type="ORF">ZIOFF_011374</name>
</gene>
<dbReference type="PANTHER" id="PTHR36616">
    <property type="entry name" value="BNAC07G32700D PROTEIN"/>
    <property type="match status" value="1"/>
</dbReference>